<organism evidence="4 5">
    <name type="scientific">Sporothrix epigloea</name>
    <dbReference type="NCBI Taxonomy" id="1892477"/>
    <lineage>
        <taxon>Eukaryota</taxon>
        <taxon>Fungi</taxon>
        <taxon>Dikarya</taxon>
        <taxon>Ascomycota</taxon>
        <taxon>Pezizomycotina</taxon>
        <taxon>Sordariomycetes</taxon>
        <taxon>Sordariomycetidae</taxon>
        <taxon>Ophiostomatales</taxon>
        <taxon>Ophiostomataceae</taxon>
        <taxon>Sporothrix</taxon>
    </lineage>
</organism>
<dbReference type="InterPro" id="IPR002939">
    <property type="entry name" value="DnaJ_C"/>
</dbReference>
<feature type="compositionally biased region" description="Gly residues" evidence="2">
    <location>
        <begin position="176"/>
        <end position="192"/>
    </location>
</feature>
<dbReference type="InterPro" id="IPR036869">
    <property type="entry name" value="J_dom_sf"/>
</dbReference>
<feature type="region of interest" description="Disordered" evidence="2">
    <location>
        <begin position="176"/>
        <end position="210"/>
    </location>
</feature>
<dbReference type="CDD" id="cd06257">
    <property type="entry name" value="DnaJ"/>
    <property type="match status" value="1"/>
</dbReference>
<evidence type="ECO:0000313" key="4">
    <source>
        <dbReference type="EMBL" id="CAK7263384.1"/>
    </source>
</evidence>
<dbReference type="PRINTS" id="PR00625">
    <property type="entry name" value="JDOMAIN"/>
</dbReference>
<reference evidence="4 5" key="1">
    <citation type="submission" date="2024-01" db="EMBL/GenBank/DDBJ databases">
        <authorList>
            <person name="Allen C."/>
            <person name="Tagirdzhanova G."/>
        </authorList>
    </citation>
    <scope>NUCLEOTIDE SEQUENCE [LARGE SCALE GENOMIC DNA]</scope>
    <source>
        <strain evidence="4 5">CBS 119000</strain>
    </source>
</reference>
<dbReference type="Gene3D" id="2.60.260.20">
    <property type="entry name" value="Urease metallochaperone UreE, N-terminal domain"/>
    <property type="match status" value="2"/>
</dbReference>
<dbReference type="InterPro" id="IPR051339">
    <property type="entry name" value="DnaJ_subfamily_B"/>
</dbReference>
<comment type="caution">
    <text evidence="4">The sequence shown here is derived from an EMBL/GenBank/DDBJ whole genome shotgun (WGS) entry which is preliminary data.</text>
</comment>
<dbReference type="PROSITE" id="PS50076">
    <property type="entry name" value="DNAJ_2"/>
    <property type="match status" value="1"/>
</dbReference>
<evidence type="ECO:0000256" key="1">
    <source>
        <dbReference type="ARBA" id="ARBA00023186"/>
    </source>
</evidence>
<dbReference type="PANTHER" id="PTHR24078">
    <property type="entry name" value="DNAJ HOMOLOG SUBFAMILY C MEMBER"/>
    <property type="match status" value="1"/>
</dbReference>
<sequence length="383" mass="41092">MVKETKLYDQLAIKPDATQDEIKKAYRKMALKWHPDKNKDNAAASEKFKECSQAYEILSNPEKRKTYDTYGLEFILRGGVPYEGDAGSGGSGFGGMPGGGMPGGFSGFQGMPGGGGGHTYTFQTNGGPGGSGYTFDNPNNIFSEFLRSAGFSSVDDLGGGGGGGFSGMGGMGGGMPRSARTGGGSSFGGMSGGDDPFSRTGRQQTPEVSTVERPLPVSLEEMFNGTTKRMKIKRKMYDDTGKRTTTDTVLEVPIKAGLKKGSKIRFKGVGDQEEGGQQDLVFIVEEKKHPLYTRDGDDVVVTVDLDLKEALTGWKRIVTTIDGKKINLDKSGPTQPGSSDSYPSLGMPMSKQPGQRGKFVVKYNVKFPTTLTQDQKQKLREIL</sequence>
<dbReference type="Pfam" id="PF01556">
    <property type="entry name" value="DnaJ_C"/>
    <property type="match status" value="1"/>
</dbReference>
<feature type="compositionally biased region" description="Polar residues" evidence="2">
    <location>
        <begin position="332"/>
        <end position="342"/>
    </location>
</feature>
<dbReference type="Pfam" id="PF00226">
    <property type="entry name" value="DnaJ"/>
    <property type="match status" value="1"/>
</dbReference>
<dbReference type="EMBL" id="CAWUON010000003">
    <property type="protein sequence ID" value="CAK7263384.1"/>
    <property type="molecule type" value="Genomic_DNA"/>
</dbReference>
<dbReference type="Gene3D" id="1.10.287.110">
    <property type="entry name" value="DnaJ domain"/>
    <property type="match status" value="1"/>
</dbReference>
<keyword evidence="5" id="KW-1185">Reference proteome</keyword>
<dbReference type="Proteomes" id="UP001642502">
    <property type="component" value="Unassembled WGS sequence"/>
</dbReference>
<name>A0ABP0D688_9PEZI</name>
<dbReference type="SUPFAM" id="SSF46565">
    <property type="entry name" value="Chaperone J-domain"/>
    <property type="match status" value="1"/>
</dbReference>
<gene>
    <name evidence="4" type="primary">SIS1</name>
    <name evidence="4" type="ORF">SEPCBS119000_000445</name>
</gene>
<dbReference type="PANTHER" id="PTHR24078:SF553">
    <property type="entry name" value="DNAJ HOMOLOG SUBFAMILY B MEMBER 5"/>
    <property type="match status" value="1"/>
</dbReference>
<protein>
    <submittedName>
        <fullName evidence="4">Molecular chaperone (DnaJ super)</fullName>
    </submittedName>
</protein>
<dbReference type="SUPFAM" id="SSF49493">
    <property type="entry name" value="HSP40/DnaJ peptide-binding domain"/>
    <property type="match status" value="2"/>
</dbReference>
<evidence type="ECO:0000256" key="2">
    <source>
        <dbReference type="SAM" id="MobiDB-lite"/>
    </source>
</evidence>
<dbReference type="CDD" id="cd10747">
    <property type="entry name" value="DnaJ_C"/>
    <property type="match status" value="1"/>
</dbReference>
<keyword evidence="1" id="KW-0143">Chaperone</keyword>
<feature type="domain" description="J" evidence="3">
    <location>
        <begin position="6"/>
        <end position="71"/>
    </location>
</feature>
<dbReference type="InterPro" id="IPR008971">
    <property type="entry name" value="HSP40/DnaJ_pept-bd"/>
</dbReference>
<evidence type="ECO:0000259" key="3">
    <source>
        <dbReference type="PROSITE" id="PS50076"/>
    </source>
</evidence>
<dbReference type="SMART" id="SM00271">
    <property type="entry name" value="DnaJ"/>
    <property type="match status" value="1"/>
</dbReference>
<feature type="region of interest" description="Disordered" evidence="2">
    <location>
        <begin position="326"/>
        <end position="354"/>
    </location>
</feature>
<evidence type="ECO:0000313" key="5">
    <source>
        <dbReference type="Proteomes" id="UP001642502"/>
    </source>
</evidence>
<accession>A0ABP0D688</accession>
<proteinExistence type="predicted"/>
<dbReference type="InterPro" id="IPR001623">
    <property type="entry name" value="DnaJ_domain"/>
</dbReference>